<dbReference type="EMBL" id="BDIP01000131">
    <property type="protein sequence ID" value="GCA62072.1"/>
    <property type="molecule type" value="Genomic_DNA"/>
</dbReference>
<dbReference type="AlphaFoldDB" id="A0A391P007"/>
<keyword evidence="2" id="KW-1185">Reference proteome</keyword>
<sequence>MNIVEKINQIVDRQTRVRQTPSPTPYTNRLCGFGFPYEDFDDEDLGKYWYAVALDLFGVHKTGTVTEAVRGSATFRDSDGEKERVE</sequence>
<evidence type="ECO:0000313" key="1">
    <source>
        <dbReference type="EMBL" id="GCA62072.1"/>
    </source>
</evidence>
<proteinExistence type="predicted"/>
<protein>
    <submittedName>
        <fullName evidence="1">Uncharacterized protein</fullName>
    </submittedName>
</protein>
<evidence type="ECO:0000313" key="2">
    <source>
        <dbReference type="Proteomes" id="UP000265618"/>
    </source>
</evidence>
<comment type="caution">
    <text evidence="1">The sequence shown here is derived from an EMBL/GenBank/DDBJ whole genome shotgun (WGS) entry which is preliminary data.</text>
</comment>
<accession>A0A391P007</accession>
<dbReference type="Proteomes" id="UP000265618">
    <property type="component" value="Unassembled WGS sequence"/>
</dbReference>
<name>A0A391P007_9EUKA</name>
<organism evidence="1 2">
    <name type="scientific">Kipferlia bialata</name>
    <dbReference type="NCBI Taxonomy" id="797122"/>
    <lineage>
        <taxon>Eukaryota</taxon>
        <taxon>Metamonada</taxon>
        <taxon>Carpediemonas-like organisms</taxon>
        <taxon>Kipferlia</taxon>
    </lineage>
</organism>
<reference evidence="1 2" key="1">
    <citation type="journal article" date="2018" name="PLoS ONE">
        <title>The draft genome of Kipferlia bialata reveals reductive genome evolution in fornicate parasites.</title>
        <authorList>
            <person name="Tanifuji G."/>
            <person name="Takabayashi S."/>
            <person name="Kume K."/>
            <person name="Takagi M."/>
            <person name="Nakayama T."/>
            <person name="Kamikawa R."/>
            <person name="Inagaki Y."/>
            <person name="Hashimoto T."/>
        </authorList>
    </citation>
    <scope>NUCLEOTIDE SEQUENCE [LARGE SCALE GENOMIC DNA]</scope>
    <source>
        <strain evidence="1">NY0173</strain>
    </source>
</reference>
<gene>
    <name evidence="1" type="ORF">KIPB_001013</name>
</gene>